<organism evidence="8 9">
    <name type="scientific">Powellomyces hirtus</name>
    <dbReference type="NCBI Taxonomy" id="109895"/>
    <lineage>
        <taxon>Eukaryota</taxon>
        <taxon>Fungi</taxon>
        <taxon>Fungi incertae sedis</taxon>
        <taxon>Chytridiomycota</taxon>
        <taxon>Chytridiomycota incertae sedis</taxon>
        <taxon>Chytridiomycetes</taxon>
        <taxon>Spizellomycetales</taxon>
        <taxon>Powellomycetaceae</taxon>
        <taxon>Powellomyces</taxon>
    </lineage>
</organism>
<dbReference type="InterPro" id="IPR000326">
    <property type="entry name" value="PAP2/HPO"/>
</dbReference>
<evidence type="ECO:0000256" key="1">
    <source>
        <dbReference type="ARBA" id="ARBA00004141"/>
    </source>
</evidence>
<evidence type="ECO:0000313" key="8">
    <source>
        <dbReference type="EMBL" id="TPX60102.1"/>
    </source>
</evidence>
<keyword evidence="4 6" id="KW-1133">Transmembrane helix</keyword>
<feature type="transmembrane region" description="Helical" evidence="6">
    <location>
        <begin position="190"/>
        <end position="207"/>
    </location>
</feature>
<feature type="transmembrane region" description="Helical" evidence="6">
    <location>
        <begin position="126"/>
        <end position="145"/>
    </location>
</feature>
<dbReference type="STRING" id="109895.A0A507E857"/>
<dbReference type="GO" id="GO:0008195">
    <property type="term" value="F:phosphatidate phosphatase activity"/>
    <property type="evidence" value="ECO:0007669"/>
    <property type="project" value="TreeGrafter"/>
</dbReference>
<evidence type="ECO:0000256" key="2">
    <source>
        <dbReference type="ARBA" id="ARBA00008816"/>
    </source>
</evidence>
<dbReference type="InterPro" id="IPR036938">
    <property type="entry name" value="PAP2/HPO_sf"/>
</dbReference>
<reference evidence="8 9" key="1">
    <citation type="journal article" date="2019" name="Sci. Rep.">
        <title>Comparative genomics of chytrid fungi reveal insights into the obligate biotrophic and pathogenic lifestyle of Synchytrium endobioticum.</title>
        <authorList>
            <person name="van de Vossenberg B.T.L.H."/>
            <person name="Warris S."/>
            <person name="Nguyen H.D.T."/>
            <person name="van Gent-Pelzer M.P.E."/>
            <person name="Joly D.L."/>
            <person name="van de Geest H.C."/>
            <person name="Bonants P.J.M."/>
            <person name="Smith D.S."/>
            <person name="Levesque C.A."/>
            <person name="van der Lee T.A.J."/>
        </authorList>
    </citation>
    <scope>NUCLEOTIDE SEQUENCE [LARGE SCALE GENOMIC DNA]</scope>
    <source>
        <strain evidence="8 9">CBS 809.83</strain>
    </source>
</reference>
<dbReference type="EMBL" id="QEAQ01000018">
    <property type="protein sequence ID" value="TPX60102.1"/>
    <property type="molecule type" value="Genomic_DNA"/>
</dbReference>
<dbReference type="SMART" id="SM00014">
    <property type="entry name" value="acidPPc"/>
    <property type="match status" value="1"/>
</dbReference>
<evidence type="ECO:0000259" key="7">
    <source>
        <dbReference type="SMART" id="SM00014"/>
    </source>
</evidence>
<evidence type="ECO:0000256" key="5">
    <source>
        <dbReference type="ARBA" id="ARBA00023136"/>
    </source>
</evidence>
<feature type="transmembrane region" description="Helical" evidence="6">
    <location>
        <begin position="219"/>
        <end position="240"/>
    </location>
</feature>
<dbReference type="SUPFAM" id="SSF48317">
    <property type="entry name" value="Acid phosphatase/Vanadium-dependent haloperoxidase"/>
    <property type="match status" value="1"/>
</dbReference>
<keyword evidence="9" id="KW-1185">Reference proteome</keyword>
<protein>
    <recommendedName>
        <fullName evidence="7">Phosphatidic acid phosphatase type 2/haloperoxidase domain-containing protein</fullName>
    </recommendedName>
</protein>
<dbReference type="Pfam" id="PF01569">
    <property type="entry name" value="PAP2"/>
    <property type="match status" value="1"/>
</dbReference>
<sequence>MPLSNSTYITRWRVNDTFSAHDNAWRSRSRLEFPTRTRRLRIASKIHDWIWIIICLILTQVLYAYIHAPDLYFRIDDPTLRAPVLPDLVSSFVSTVVSVAIPLVGIVLMNFAFFTSWTDIYHSVTGLVQALATTMVICSFFWATIGGVRPYHLTKCNPDPAKLVVGQFYYTPDVCRGTIDKIDLHGFPSGHAGSAFACWVFFSYWIFAKLKLWNGTAQFYKMILTFLPLIVPAYISLTRVIDFHHFPHQVIVGGLIGIFSATFAYKLNYPMHGWFYGENDGNGDIPAYGIHQTYLKQIGPDGRAVLPSNDNLELQSVLVRR</sequence>
<dbReference type="Proteomes" id="UP000318582">
    <property type="component" value="Unassembled WGS sequence"/>
</dbReference>
<evidence type="ECO:0000313" key="9">
    <source>
        <dbReference type="Proteomes" id="UP000318582"/>
    </source>
</evidence>
<dbReference type="Gene3D" id="1.20.144.10">
    <property type="entry name" value="Phosphatidic acid phosphatase type 2/haloperoxidase"/>
    <property type="match status" value="1"/>
</dbReference>
<gene>
    <name evidence="8" type="ORF">PhCBS80983_g02016</name>
</gene>
<dbReference type="InterPro" id="IPR043216">
    <property type="entry name" value="PAP-like"/>
</dbReference>
<dbReference type="GO" id="GO:0016020">
    <property type="term" value="C:membrane"/>
    <property type="evidence" value="ECO:0007669"/>
    <property type="project" value="UniProtKB-SubCell"/>
</dbReference>
<evidence type="ECO:0000256" key="3">
    <source>
        <dbReference type="ARBA" id="ARBA00022692"/>
    </source>
</evidence>
<feature type="transmembrane region" description="Helical" evidence="6">
    <location>
        <begin position="49"/>
        <end position="68"/>
    </location>
</feature>
<feature type="domain" description="Phosphatidic acid phosphatase type 2/haloperoxidase" evidence="7">
    <location>
        <begin position="125"/>
        <end position="265"/>
    </location>
</feature>
<accession>A0A507E857</accession>
<evidence type="ECO:0000256" key="4">
    <source>
        <dbReference type="ARBA" id="ARBA00022989"/>
    </source>
</evidence>
<dbReference type="PANTHER" id="PTHR10165">
    <property type="entry name" value="LIPID PHOSPHATE PHOSPHATASE"/>
    <property type="match status" value="1"/>
</dbReference>
<dbReference type="GO" id="GO:0006644">
    <property type="term" value="P:phospholipid metabolic process"/>
    <property type="evidence" value="ECO:0007669"/>
    <property type="project" value="InterPro"/>
</dbReference>
<evidence type="ECO:0000256" key="6">
    <source>
        <dbReference type="SAM" id="Phobius"/>
    </source>
</evidence>
<name>A0A507E857_9FUNG</name>
<dbReference type="GO" id="GO:0046839">
    <property type="term" value="P:phospholipid dephosphorylation"/>
    <property type="evidence" value="ECO:0007669"/>
    <property type="project" value="TreeGrafter"/>
</dbReference>
<keyword evidence="3 6" id="KW-0812">Transmembrane</keyword>
<dbReference type="PANTHER" id="PTHR10165:SF35">
    <property type="entry name" value="RE23632P"/>
    <property type="match status" value="1"/>
</dbReference>
<comment type="subcellular location">
    <subcellularLocation>
        <location evidence="1">Membrane</location>
        <topology evidence="1">Multi-pass membrane protein</topology>
    </subcellularLocation>
</comment>
<dbReference type="AlphaFoldDB" id="A0A507E857"/>
<feature type="transmembrane region" description="Helical" evidence="6">
    <location>
        <begin position="88"/>
        <end position="114"/>
    </location>
</feature>
<proteinExistence type="inferred from homology"/>
<feature type="transmembrane region" description="Helical" evidence="6">
    <location>
        <begin position="246"/>
        <end position="265"/>
    </location>
</feature>
<comment type="caution">
    <text evidence="8">The sequence shown here is derived from an EMBL/GenBank/DDBJ whole genome shotgun (WGS) entry which is preliminary data.</text>
</comment>
<comment type="similarity">
    <text evidence="2">Belongs to the PA-phosphatase related phosphoesterase family.</text>
</comment>
<keyword evidence="5 6" id="KW-0472">Membrane</keyword>